<dbReference type="InterPro" id="IPR037066">
    <property type="entry name" value="Plug_dom_sf"/>
</dbReference>
<protein>
    <submittedName>
        <fullName evidence="9">TonB-dependent receptor</fullName>
    </submittedName>
</protein>
<evidence type="ECO:0000259" key="7">
    <source>
        <dbReference type="Pfam" id="PF07715"/>
    </source>
</evidence>
<evidence type="ECO:0000313" key="9">
    <source>
        <dbReference type="EMBL" id="RXS94535.1"/>
    </source>
</evidence>
<keyword evidence="9" id="KW-0675">Receptor</keyword>
<dbReference type="InterPro" id="IPR012910">
    <property type="entry name" value="Plug_dom"/>
</dbReference>
<sequence>MLCQRRSFAPPRLLVSSSASAARGQRGVCHGALSVFFLVLFSIVSGSSLFAQTFYASLSGVVTDASHGAVAGAQITVVETATSAAYKTVTNQRGSYRVSFLKPGEYVVGVQKDGYEEYKTSAIQLVLNQEAQVDAVLAIGTQSQVITVNAQGTALNDANPQIGTQFGSDDLVNVPEAMTGSNGSSQEFLLAAQVPGAAGSSSDYSNPNNISLGGGRPDTNPIIIDGLPSNMGVDGTYGLVPTPDSTEELQVLTSPFSAQYGQSGGGAILTTTKSGTQTFHGSLFEYHNDQSMNALQYFDAPNTDRPVNVFNYFGGSVGGPVRIPWLFDGRKHRLFFFTDWENTINNSANTLDTNVPTAAERTGDFSGLDPQGQQTPTIYDPTTLKLVNGTITGTPFAGNIIPSDRMDTVGKALLAYYPQPNCNYLTYNYCVNPPSHNTYLYNADRVDFNTTDYDHIWAKFSRDGPTTGAVTYIPNAANTSAANGWKDDHYETSWSHIFSPRISNEARFGYVSEVNFSDVYPVDASSLGLKGVILNGFPNLSVNGLYGLGPGSYQYTLDGHYILNDAMVLQLGRHSLSLGGEFMNYHFSQYEPGVLSGNYDFSGQFTSTSGQPVTGIADLELGLPDSTTIDTNDTWFRETSKYGSLYVQDDYRMFEKLTVNLGLRWEFDGPFTETRDQMYTFNPNLTDSTTGKQGAIEFAGYDGAPHTLIGRTYMGFLPRVGFSYHALKNTVVRGGYGVYELPGIGFAMTATTSKTTVDTTFESADGITPPYQLDNGVPAYSPQVDANGEPSIPTSLTDPTSNVDRLQRNGVLAYIQQWQFGVQQDLGNGWLAEVDYQGNHGVHLPIQLPSNQIAPSTGCCYGNSEAQSLRPYPQFLNVTYYVNGGASGYNALLAQLTHRWKNGLSILAAYTYAKQMDDVDPSARGNAVGIQNAYNLHAQWGTAMTDIPQRLSLTGVWNLPIGQGGRFLRSTPVLSQALGHWRVSTIAAFQVGYPYHVSQSNTLGLFSNAQYVTRVGNPHIGRGQRTLEHWFNTDAFAITPKDTLGNGARASLFGPGQNVWNLGLMRDVPIKEKVTFTFRADAYNAFNHPQFDGLGTSITSGNFGQLTKAQDARTLQVSGRMRF</sequence>
<dbReference type="Gene3D" id="2.40.170.20">
    <property type="entry name" value="TonB-dependent receptor, beta-barrel domain"/>
    <property type="match status" value="1"/>
</dbReference>
<feature type="compositionally biased region" description="Polar residues" evidence="4">
    <location>
        <begin position="199"/>
        <end position="211"/>
    </location>
</feature>
<name>A0A4Q1SBX7_9BACT</name>
<keyword evidence="6" id="KW-0732">Signal</keyword>
<evidence type="ECO:0000259" key="8">
    <source>
        <dbReference type="Pfam" id="PF25183"/>
    </source>
</evidence>
<keyword evidence="5" id="KW-0812">Transmembrane</keyword>
<evidence type="ECO:0000256" key="2">
    <source>
        <dbReference type="ARBA" id="ARBA00023136"/>
    </source>
</evidence>
<dbReference type="InterPro" id="IPR036942">
    <property type="entry name" value="Beta-barrel_TonB_sf"/>
</dbReference>
<comment type="subcellular location">
    <subcellularLocation>
        <location evidence="1">Cell outer membrane</location>
    </subcellularLocation>
</comment>
<dbReference type="InterPro" id="IPR008969">
    <property type="entry name" value="CarboxyPept-like_regulatory"/>
</dbReference>
<evidence type="ECO:0000256" key="1">
    <source>
        <dbReference type="ARBA" id="ARBA00004442"/>
    </source>
</evidence>
<feature type="region of interest" description="Disordered" evidence="4">
    <location>
        <begin position="198"/>
        <end position="217"/>
    </location>
</feature>
<evidence type="ECO:0000256" key="4">
    <source>
        <dbReference type="SAM" id="MobiDB-lite"/>
    </source>
</evidence>
<keyword evidence="2 5" id="KW-0472">Membrane</keyword>
<dbReference type="Proteomes" id="UP000290253">
    <property type="component" value="Unassembled WGS sequence"/>
</dbReference>
<evidence type="ECO:0000313" key="10">
    <source>
        <dbReference type="Proteomes" id="UP000290253"/>
    </source>
</evidence>
<dbReference type="GO" id="GO:0009279">
    <property type="term" value="C:cell outer membrane"/>
    <property type="evidence" value="ECO:0007669"/>
    <property type="project" value="UniProtKB-SubCell"/>
</dbReference>
<feature type="signal peptide" evidence="6">
    <location>
        <begin position="1"/>
        <end position="21"/>
    </location>
</feature>
<organism evidence="9 10">
    <name type="scientific">Silvibacterium dinghuense</name>
    <dbReference type="NCBI Taxonomy" id="1560006"/>
    <lineage>
        <taxon>Bacteria</taxon>
        <taxon>Pseudomonadati</taxon>
        <taxon>Acidobacteriota</taxon>
        <taxon>Terriglobia</taxon>
        <taxon>Terriglobales</taxon>
        <taxon>Acidobacteriaceae</taxon>
        <taxon>Silvibacterium</taxon>
    </lineage>
</organism>
<keyword evidence="3" id="KW-0998">Cell outer membrane</keyword>
<dbReference type="Pfam" id="PF25183">
    <property type="entry name" value="OMP_b-brl_4"/>
    <property type="match status" value="1"/>
</dbReference>
<keyword evidence="5" id="KW-1133">Transmembrane helix</keyword>
<feature type="transmembrane region" description="Helical" evidence="5">
    <location>
        <begin position="33"/>
        <end position="55"/>
    </location>
</feature>
<dbReference type="Gene3D" id="2.170.130.10">
    <property type="entry name" value="TonB-dependent receptor, plug domain"/>
    <property type="match status" value="1"/>
</dbReference>
<dbReference type="Gene3D" id="2.60.40.1120">
    <property type="entry name" value="Carboxypeptidase-like, regulatory domain"/>
    <property type="match status" value="1"/>
</dbReference>
<dbReference type="EMBL" id="SDMK01000003">
    <property type="protein sequence ID" value="RXS94535.1"/>
    <property type="molecule type" value="Genomic_DNA"/>
</dbReference>
<comment type="caution">
    <text evidence="9">The sequence shown here is derived from an EMBL/GenBank/DDBJ whole genome shotgun (WGS) entry which is preliminary data.</text>
</comment>
<keyword evidence="10" id="KW-1185">Reference proteome</keyword>
<evidence type="ECO:0000256" key="5">
    <source>
        <dbReference type="SAM" id="Phobius"/>
    </source>
</evidence>
<feature type="domain" description="TonB-dependent transporter Oar-like beta-barrel" evidence="8">
    <location>
        <begin position="271"/>
        <end position="1116"/>
    </location>
</feature>
<dbReference type="SUPFAM" id="SSF56935">
    <property type="entry name" value="Porins"/>
    <property type="match status" value="1"/>
</dbReference>
<dbReference type="OrthoDB" id="97893at2"/>
<feature type="chain" id="PRO_5020610563" evidence="6">
    <location>
        <begin position="22"/>
        <end position="1123"/>
    </location>
</feature>
<dbReference type="SUPFAM" id="SSF49464">
    <property type="entry name" value="Carboxypeptidase regulatory domain-like"/>
    <property type="match status" value="1"/>
</dbReference>
<accession>A0A4Q1SBX7</accession>
<reference evidence="9 10" key="1">
    <citation type="journal article" date="2016" name="Int. J. Syst. Evol. Microbiol.">
        <title>Acidipila dinghuensis sp. nov., an acidobacterium isolated from forest soil.</title>
        <authorList>
            <person name="Jiang Y.W."/>
            <person name="Wang J."/>
            <person name="Chen M.H."/>
            <person name="Lv Y.Y."/>
            <person name="Qiu L.H."/>
        </authorList>
    </citation>
    <scope>NUCLEOTIDE SEQUENCE [LARGE SCALE GENOMIC DNA]</scope>
    <source>
        <strain evidence="9 10">DHOF10</strain>
    </source>
</reference>
<gene>
    <name evidence="9" type="ORF">ESZ00_15840</name>
</gene>
<dbReference type="AlphaFoldDB" id="A0A4Q1SBX7"/>
<proteinExistence type="predicted"/>
<dbReference type="Pfam" id="PF07715">
    <property type="entry name" value="Plug"/>
    <property type="match status" value="1"/>
</dbReference>
<dbReference type="Pfam" id="PF13620">
    <property type="entry name" value="CarboxypepD_reg"/>
    <property type="match status" value="1"/>
</dbReference>
<evidence type="ECO:0000256" key="3">
    <source>
        <dbReference type="ARBA" id="ARBA00023237"/>
    </source>
</evidence>
<dbReference type="InterPro" id="IPR057601">
    <property type="entry name" value="Oar-like_b-barrel"/>
</dbReference>
<evidence type="ECO:0000256" key="6">
    <source>
        <dbReference type="SAM" id="SignalP"/>
    </source>
</evidence>
<feature type="domain" description="TonB-dependent receptor plug" evidence="7">
    <location>
        <begin position="190"/>
        <end position="267"/>
    </location>
</feature>